<name>A0A7S0UII9_9CHLO</name>
<gene>
    <name evidence="5" type="ORF">PPAR00522_LOCUS184</name>
</gene>
<dbReference type="EMBL" id="HBFM01000316">
    <property type="protein sequence ID" value="CAD8763801.1"/>
    <property type="molecule type" value="Transcribed_RNA"/>
</dbReference>
<accession>A0A7S0UII9</accession>
<dbReference type="PROSITE" id="PS50102">
    <property type="entry name" value="RRM"/>
    <property type="match status" value="1"/>
</dbReference>
<dbReference type="InterPro" id="IPR035979">
    <property type="entry name" value="RBD_domain_sf"/>
</dbReference>
<dbReference type="InterPro" id="IPR000504">
    <property type="entry name" value="RRM_dom"/>
</dbReference>
<dbReference type="Pfam" id="PF00076">
    <property type="entry name" value="RRM_1"/>
    <property type="match status" value="1"/>
</dbReference>
<evidence type="ECO:0000313" key="5">
    <source>
        <dbReference type="EMBL" id="CAD8763801.1"/>
    </source>
</evidence>
<dbReference type="AlphaFoldDB" id="A0A7S0UII9"/>
<dbReference type="PANTHER" id="PTHR48025:SF1">
    <property type="entry name" value="RRM DOMAIN-CONTAINING PROTEIN"/>
    <property type="match status" value="1"/>
</dbReference>
<feature type="compositionally biased region" description="Basic and acidic residues" evidence="3">
    <location>
        <begin position="142"/>
        <end position="169"/>
    </location>
</feature>
<dbReference type="GO" id="GO:0003729">
    <property type="term" value="F:mRNA binding"/>
    <property type="evidence" value="ECO:0007669"/>
    <property type="project" value="TreeGrafter"/>
</dbReference>
<dbReference type="InterPro" id="IPR012677">
    <property type="entry name" value="Nucleotide-bd_a/b_plait_sf"/>
</dbReference>
<evidence type="ECO:0000259" key="4">
    <source>
        <dbReference type="PROSITE" id="PS50102"/>
    </source>
</evidence>
<feature type="compositionally biased region" description="Basic and acidic residues" evidence="3">
    <location>
        <begin position="177"/>
        <end position="212"/>
    </location>
</feature>
<organism evidence="5">
    <name type="scientific">Polytomella parva</name>
    <dbReference type="NCBI Taxonomy" id="51329"/>
    <lineage>
        <taxon>Eukaryota</taxon>
        <taxon>Viridiplantae</taxon>
        <taxon>Chlorophyta</taxon>
        <taxon>core chlorophytes</taxon>
        <taxon>Chlorophyceae</taxon>
        <taxon>CS clade</taxon>
        <taxon>Chlamydomonadales</taxon>
        <taxon>Chlamydomonadaceae</taxon>
        <taxon>Polytomella</taxon>
    </lineage>
</organism>
<reference evidence="5" key="1">
    <citation type="submission" date="2021-01" db="EMBL/GenBank/DDBJ databases">
        <authorList>
            <person name="Corre E."/>
            <person name="Pelletier E."/>
            <person name="Niang G."/>
            <person name="Scheremetjew M."/>
            <person name="Finn R."/>
            <person name="Kale V."/>
            <person name="Holt S."/>
            <person name="Cochrane G."/>
            <person name="Meng A."/>
            <person name="Brown T."/>
            <person name="Cohen L."/>
        </authorList>
    </citation>
    <scope>NUCLEOTIDE SEQUENCE</scope>
    <source>
        <strain evidence="5">SAG 63-3</strain>
    </source>
</reference>
<evidence type="ECO:0000256" key="3">
    <source>
        <dbReference type="SAM" id="MobiDB-lite"/>
    </source>
</evidence>
<feature type="compositionally biased region" description="Basic and acidic residues" evidence="3">
    <location>
        <begin position="231"/>
        <end position="245"/>
    </location>
</feature>
<dbReference type="GO" id="GO:0005634">
    <property type="term" value="C:nucleus"/>
    <property type="evidence" value="ECO:0007669"/>
    <property type="project" value="TreeGrafter"/>
</dbReference>
<feature type="region of interest" description="Disordered" evidence="3">
    <location>
        <begin position="1"/>
        <end position="30"/>
    </location>
</feature>
<feature type="region of interest" description="Disordered" evidence="3">
    <location>
        <begin position="142"/>
        <end position="362"/>
    </location>
</feature>
<feature type="compositionally biased region" description="Basic and acidic residues" evidence="3">
    <location>
        <begin position="273"/>
        <end position="283"/>
    </location>
</feature>
<dbReference type="SMART" id="SM00360">
    <property type="entry name" value="RRM"/>
    <property type="match status" value="1"/>
</dbReference>
<keyword evidence="1 2" id="KW-0694">RNA-binding</keyword>
<feature type="compositionally biased region" description="Basic and acidic residues" evidence="3">
    <location>
        <begin position="298"/>
        <end position="318"/>
    </location>
</feature>
<dbReference type="Gene3D" id="3.30.70.330">
    <property type="match status" value="1"/>
</dbReference>
<dbReference type="SUPFAM" id="SSF54928">
    <property type="entry name" value="RNA-binding domain, RBD"/>
    <property type="match status" value="1"/>
</dbReference>
<feature type="compositionally biased region" description="Basic and acidic residues" evidence="3">
    <location>
        <begin position="254"/>
        <end position="264"/>
    </location>
</feature>
<evidence type="ECO:0000256" key="1">
    <source>
        <dbReference type="ARBA" id="ARBA00022884"/>
    </source>
</evidence>
<dbReference type="CDD" id="cd00590">
    <property type="entry name" value="RRM_SF"/>
    <property type="match status" value="1"/>
</dbReference>
<dbReference type="InterPro" id="IPR050502">
    <property type="entry name" value="Euk_RNA-bind_prot"/>
</dbReference>
<feature type="compositionally biased region" description="Basic and acidic residues" evidence="3">
    <location>
        <begin position="17"/>
        <end position="26"/>
    </location>
</feature>
<feature type="domain" description="RRM" evidence="4">
    <location>
        <begin position="31"/>
        <end position="108"/>
    </location>
</feature>
<protein>
    <recommendedName>
        <fullName evidence="4">RRM domain-containing protein</fullName>
    </recommendedName>
</protein>
<proteinExistence type="predicted"/>
<evidence type="ECO:0000256" key="2">
    <source>
        <dbReference type="PROSITE-ProRule" id="PRU00176"/>
    </source>
</evidence>
<dbReference type="PANTHER" id="PTHR48025">
    <property type="entry name" value="OS02G0815200 PROTEIN"/>
    <property type="match status" value="1"/>
</dbReference>
<sequence length="393" mass="45889">MSHRGRSPSRSYSPPPRRGEDVDNREPSTGTSLWIQNLSRSARHEDIRDLLKDWQIKDLHLPVDHYTKERRKFGFIEFFNVADTDAALAFLHEKELCGKVMNVSVAQRGRRKRDEFQRRGRDYNFERNDRYYNNYRDYGGRDSRDINYRDPGDLRGGRGYEDDRYDYRGRYNGTSDNRFDYRGDYGNRERYDDRAGFDYPRGGRDRDVRGYDYRPLSRAADPPRGFGDYANEPRGRGDYGGEREGGGGGGWGRRYGDSYGTERRLYRRSSPPRSERRDDRHGGDINPGYSRRTSSIHQQERRTSPEYSRDATDRRTARDEEEDREKGTSVTHLRSPKEVNRMEGSGQGNPERAGQPKNMVPEDEREFGVMREGGGELYMNLDPDADLEQAIMD</sequence>